<dbReference type="EMBL" id="JANJZL010000016">
    <property type="protein sequence ID" value="MCR2045346.1"/>
    <property type="molecule type" value="Genomic_DNA"/>
</dbReference>
<keyword evidence="4" id="KW-1185">Reference proteome</keyword>
<accession>A0A9X2S8Q7</accession>
<evidence type="ECO:0000259" key="2">
    <source>
        <dbReference type="PROSITE" id="PS50943"/>
    </source>
</evidence>
<dbReference type="PANTHER" id="PTHR46558">
    <property type="entry name" value="TRACRIPTIONAL REGULATORY PROTEIN-RELATED-RELATED"/>
    <property type="match status" value="1"/>
</dbReference>
<dbReference type="CDD" id="cd00093">
    <property type="entry name" value="HTH_XRE"/>
    <property type="match status" value="1"/>
</dbReference>
<organism evidence="3 4">
    <name type="scientific">Anaerosalibacter massiliensis</name>
    <dbReference type="NCBI Taxonomy" id="1347392"/>
    <lineage>
        <taxon>Bacteria</taxon>
        <taxon>Bacillati</taxon>
        <taxon>Bacillota</taxon>
        <taxon>Tissierellia</taxon>
        <taxon>Tissierellales</taxon>
        <taxon>Sporanaerobacteraceae</taxon>
        <taxon>Anaerosalibacter</taxon>
    </lineage>
</organism>
<evidence type="ECO:0000313" key="3">
    <source>
        <dbReference type="EMBL" id="MCR2045346.1"/>
    </source>
</evidence>
<dbReference type="InterPro" id="IPR010982">
    <property type="entry name" value="Lambda_DNA-bd_dom_sf"/>
</dbReference>
<dbReference type="InterPro" id="IPR001387">
    <property type="entry name" value="Cro/C1-type_HTH"/>
</dbReference>
<dbReference type="SMART" id="SM00530">
    <property type="entry name" value="HTH_XRE"/>
    <property type="match status" value="1"/>
</dbReference>
<dbReference type="PANTHER" id="PTHR46558:SF11">
    <property type="entry name" value="HTH-TYPE TRANSCRIPTIONAL REGULATOR XRE"/>
    <property type="match status" value="1"/>
</dbReference>
<dbReference type="RefSeq" id="WP_257490684.1">
    <property type="nucleotide sequence ID" value="NZ_JANJZL010000016.1"/>
</dbReference>
<evidence type="ECO:0000313" key="4">
    <source>
        <dbReference type="Proteomes" id="UP001142078"/>
    </source>
</evidence>
<proteinExistence type="predicted"/>
<name>A0A9X2S8Q7_9FIRM</name>
<dbReference type="PROSITE" id="PS50943">
    <property type="entry name" value="HTH_CROC1"/>
    <property type="match status" value="1"/>
</dbReference>
<dbReference type="Gene3D" id="1.10.260.40">
    <property type="entry name" value="lambda repressor-like DNA-binding domains"/>
    <property type="match status" value="1"/>
</dbReference>
<keyword evidence="1" id="KW-0238">DNA-binding</keyword>
<dbReference type="Pfam" id="PF01381">
    <property type="entry name" value="HTH_3"/>
    <property type="match status" value="1"/>
</dbReference>
<evidence type="ECO:0000256" key="1">
    <source>
        <dbReference type="ARBA" id="ARBA00023125"/>
    </source>
</evidence>
<comment type="caution">
    <text evidence="3">The sequence shown here is derived from an EMBL/GenBank/DDBJ whole genome shotgun (WGS) entry which is preliminary data.</text>
</comment>
<reference evidence="3" key="1">
    <citation type="submission" date="2022-07" db="EMBL/GenBank/DDBJ databases">
        <title>Enhanced cultured diversity of the mouse gut microbiota enables custom-made synthetic communities.</title>
        <authorList>
            <person name="Afrizal A."/>
        </authorList>
    </citation>
    <scope>NUCLEOTIDE SEQUENCE</scope>
    <source>
        <strain evidence="3">DSM 29482</strain>
    </source>
</reference>
<gene>
    <name evidence="3" type="ORF">NSA23_14680</name>
</gene>
<protein>
    <submittedName>
        <fullName evidence="3">Helix-turn-helix domain-containing protein</fullName>
    </submittedName>
</protein>
<dbReference type="SUPFAM" id="SSF47413">
    <property type="entry name" value="lambda repressor-like DNA-binding domains"/>
    <property type="match status" value="1"/>
</dbReference>
<dbReference type="AlphaFoldDB" id="A0A9X2S8Q7"/>
<dbReference type="GO" id="GO:0003677">
    <property type="term" value="F:DNA binding"/>
    <property type="evidence" value="ECO:0007669"/>
    <property type="project" value="UniProtKB-KW"/>
</dbReference>
<dbReference type="Proteomes" id="UP001142078">
    <property type="component" value="Unassembled WGS sequence"/>
</dbReference>
<feature type="domain" description="HTH cro/C1-type" evidence="2">
    <location>
        <begin position="7"/>
        <end position="61"/>
    </location>
</feature>
<sequence>MNIGKKIKELRKEHNMTANQLADLCNVSQSVISKLENGQRVADVPTLKKICEVFNITLSDFFASEDGFELVDNDLRQLLNRARKLNSKQIKSLTDFLKTITDVHSDE</sequence>